<sequence length="134" mass="15203">MHKKERIVYMTDIGFVLKNARENKEMTQQKVMELTGINRKSLSGYENNVAEPDLSTFATLISLYGLSADAILNISPARPAPALTRYDRQLLSLFKTLDESHQKELLVQINALVKYLQKDVQNKKEHPASDTPSK</sequence>
<dbReference type="SMART" id="SM00530">
    <property type="entry name" value="HTH_XRE"/>
    <property type="match status" value="1"/>
</dbReference>
<dbReference type="CDD" id="cd00093">
    <property type="entry name" value="HTH_XRE"/>
    <property type="match status" value="1"/>
</dbReference>
<reference evidence="2" key="1">
    <citation type="submission" date="2009-07" db="EMBL/GenBank/DDBJ databases">
        <authorList>
            <person name="Weinstock G."/>
            <person name="Sodergren E."/>
            <person name="Clifton S."/>
            <person name="Fulton L."/>
            <person name="Fulton B."/>
            <person name="Courtney L."/>
            <person name="Fronick C."/>
            <person name="Harrison M."/>
            <person name="Strong C."/>
            <person name="Farmer C."/>
            <person name="Delahaunty K."/>
            <person name="Markovic C."/>
            <person name="Hall O."/>
            <person name="Minx P."/>
            <person name="Tomlinson C."/>
            <person name="Mitreva M."/>
            <person name="Nelson J."/>
            <person name="Hou S."/>
            <person name="Wollam A."/>
            <person name="Pepin K.H."/>
            <person name="Johnson M."/>
            <person name="Bhonagiri V."/>
            <person name="Nash W.E."/>
            <person name="Warren W."/>
            <person name="Chinwalla A."/>
            <person name="Mardis E.R."/>
            <person name="Wilson R.K."/>
        </authorList>
    </citation>
    <scope>NUCLEOTIDE SEQUENCE [LARGE SCALE GENOMIC DNA]</scope>
    <source>
        <strain evidence="2">DSM 14469</strain>
    </source>
</reference>
<dbReference type="Gene3D" id="1.10.260.40">
    <property type="entry name" value="lambda repressor-like DNA-binding domains"/>
    <property type="match status" value="1"/>
</dbReference>
<comment type="caution">
    <text evidence="2">The sequence shown here is derived from an EMBL/GenBank/DDBJ whole genome shotgun (WGS) entry which is preliminary data.</text>
</comment>
<gene>
    <name evidence="2" type="ORF">BRYFOR_08475</name>
</gene>
<keyword evidence="2" id="KW-0238">DNA-binding</keyword>
<dbReference type="AlphaFoldDB" id="C6LIC1"/>
<dbReference type="PROSITE" id="PS50943">
    <property type="entry name" value="HTH_CROC1"/>
    <property type="match status" value="1"/>
</dbReference>
<name>C6LIC1_9FIRM</name>
<dbReference type="Pfam" id="PF12844">
    <property type="entry name" value="HTH_19"/>
    <property type="match status" value="1"/>
</dbReference>
<dbReference type="InterPro" id="IPR010982">
    <property type="entry name" value="Lambda_DNA-bd_dom_sf"/>
</dbReference>
<evidence type="ECO:0000313" key="2">
    <source>
        <dbReference type="EMBL" id="EET59617.1"/>
    </source>
</evidence>
<dbReference type="Proteomes" id="UP000005561">
    <property type="component" value="Unassembled WGS sequence"/>
</dbReference>
<dbReference type="EMBL" id="ACCL02000017">
    <property type="protein sequence ID" value="EET59617.1"/>
    <property type="molecule type" value="Genomic_DNA"/>
</dbReference>
<dbReference type="SUPFAM" id="SSF47413">
    <property type="entry name" value="lambda repressor-like DNA-binding domains"/>
    <property type="match status" value="1"/>
</dbReference>
<proteinExistence type="predicted"/>
<evidence type="ECO:0000313" key="3">
    <source>
        <dbReference type="Proteomes" id="UP000005561"/>
    </source>
</evidence>
<keyword evidence="3" id="KW-1185">Reference proteome</keyword>
<feature type="domain" description="HTH cro/C1-type" evidence="1">
    <location>
        <begin position="17"/>
        <end position="71"/>
    </location>
</feature>
<protein>
    <submittedName>
        <fullName evidence="2">DNA-binding helix-turn-helix protein</fullName>
    </submittedName>
</protein>
<dbReference type="InterPro" id="IPR001387">
    <property type="entry name" value="Cro/C1-type_HTH"/>
</dbReference>
<dbReference type="STRING" id="168384.SAMN05660368_01914"/>
<dbReference type="GO" id="GO:0003677">
    <property type="term" value="F:DNA binding"/>
    <property type="evidence" value="ECO:0007669"/>
    <property type="project" value="UniProtKB-KW"/>
</dbReference>
<organism evidence="2 3">
    <name type="scientific">Marvinbryantia formatexigens DSM 14469</name>
    <dbReference type="NCBI Taxonomy" id="478749"/>
    <lineage>
        <taxon>Bacteria</taxon>
        <taxon>Bacillati</taxon>
        <taxon>Bacillota</taxon>
        <taxon>Clostridia</taxon>
        <taxon>Lachnospirales</taxon>
        <taxon>Lachnospiraceae</taxon>
        <taxon>Marvinbryantia</taxon>
    </lineage>
</organism>
<dbReference type="eggNOG" id="COG1396">
    <property type="taxonomic scope" value="Bacteria"/>
</dbReference>
<evidence type="ECO:0000259" key="1">
    <source>
        <dbReference type="PROSITE" id="PS50943"/>
    </source>
</evidence>
<accession>C6LIC1</accession>